<accession>A0ABP1R6P3</accession>
<keyword evidence="3" id="KW-1185">Reference proteome</keyword>
<evidence type="ECO:0000313" key="2">
    <source>
        <dbReference type="EMBL" id="CAL8121260.1"/>
    </source>
</evidence>
<protein>
    <submittedName>
        <fullName evidence="2">Uncharacterized protein</fullName>
    </submittedName>
</protein>
<reference evidence="2 3" key="1">
    <citation type="submission" date="2024-08" db="EMBL/GenBank/DDBJ databases">
        <authorList>
            <person name="Cucini C."/>
            <person name="Frati F."/>
        </authorList>
    </citation>
    <scope>NUCLEOTIDE SEQUENCE [LARGE SCALE GENOMIC DNA]</scope>
</reference>
<dbReference type="Proteomes" id="UP001642540">
    <property type="component" value="Unassembled WGS sequence"/>
</dbReference>
<dbReference type="EMBL" id="CAXLJM020000065">
    <property type="protein sequence ID" value="CAL8121260.1"/>
    <property type="molecule type" value="Genomic_DNA"/>
</dbReference>
<evidence type="ECO:0000256" key="1">
    <source>
        <dbReference type="SAM" id="SignalP"/>
    </source>
</evidence>
<name>A0ABP1R6P3_9HEXA</name>
<keyword evidence="1" id="KW-0732">Signal</keyword>
<organism evidence="2 3">
    <name type="scientific">Orchesella dallaii</name>
    <dbReference type="NCBI Taxonomy" id="48710"/>
    <lineage>
        <taxon>Eukaryota</taxon>
        <taxon>Metazoa</taxon>
        <taxon>Ecdysozoa</taxon>
        <taxon>Arthropoda</taxon>
        <taxon>Hexapoda</taxon>
        <taxon>Collembola</taxon>
        <taxon>Entomobryomorpha</taxon>
        <taxon>Entomobryoidea</taxon>
        <taxon>Orchesellidae</taxon>
        <taxon>Orchesellinae</taxon>
        <taxon>Orchesella</taxon>
    </lineage>
</organism>
<sequence>MNILLHIIIGLAFPFAAHPAAFMLPDTFRKYWSTGFKMFTKDCTINFEHIPTTWNALHLSFHSMCSSASISSYCVSLISWHNKSWETTLAADNLSPMYYRVFSCQKLQRICVVQLPVVLQPLSPQEIYFTSIDNRGEGFSNKFDEKQYVPDYVLIPLSSQLTSIPVAKFLSSKLIALIENGNSQTVFIGCLTCLPKTTADDGMYFKIEGYYYNIVNASLNWIQNENISLQTIDAVWLTLHKDLQNLGHRRQVHLRHNQREYSQPKQFFTCCNKDKKYIEQGKCVLKILQEFHNCSHFMCTTTLFNSISYGSPNLQQAIKHAKLNFFSSGAQFHGAKYVLFTPFTMQGFSNIEALLSPLNFQVWILSLLSFLCLCGLFKAIEPQIITWFWLLSALLEKSVDLKATRKLKMRLLFIIWMLSTYLLRNFYTSTVYSHLTKQAEPADIPKSYEGLLISTEFNIISDVCISRHLQNCKRSDFYEGKQDLEEFWIRFCDKYLPKRMQVLRLIDSYSPYGWLGRLASNLPTSCRNHYGRETIECDHVNYWKRFGLVYYTNVDELGCGTLLPLLVPLFGRRMAIQINEPAMIFEPFLWSISLRTYFSSFLFKKSLASLVESGIWMYYKQFKDILNLAQKIRKTSEVQGHSRNRGFYSFAATIHHSKGVPNSGKIGNSTVVGNRFEGTTVKQLGVLWILYSGLVSVSVLSMVIENCYNCVYSGRN</sequence>
<proteinExistence type="predicted"/>
<feature type="signal peptide" evidence="1">
    <location>
        <begin position="1"/>
        <end position="19"/>
    </location>
</feature>
<comment type="caution">
    <text evidence="2">The sequence shown here is derived from an EMBL/GenBank/DDBJ whole genome shotgun (WGS) entry which is preliminary data.</text>
</comment>
<feature type="chain" id="PRO_5045865487" evidence="1">
    <location>
        <begin position="20"/>
        <end position="716"/>
    </location>
</feature>
<gene>
    <name evidence="2" type="ORF">ODALV1_LOCUS19297</name>
</gene>
<evidence type="ECO:0000313" key="3">
    <source>
        <dbReference type="Proteomes" id="UP001642540"/>
    </source>
</evidence>